<reference evidence="4 5" key="1">
    <citation type="submission" date="2018-04" db="EMBL/GenBank/DDBJ databases">
        <title>Genome of Nocardioides gansuensis WSJ-1.</title>
        <authorList>
            <person name="Wu S."/>
            <person name="Wang G."/>
        </authorList>
    </citation>
    <scope>NUCLEOTIDE SEQUENCE [LARGE SCALE GENOMIC DNA]</scope>
    <source>
        <strain evidence="4 5">WSJ-1</strain>
    </source>
</reference>
<dbReference type="Pfam" id="PF11774">
    <property type="entry name" value="Lsr2"/>
    <property type="match status" value="1"/>
</dbReference>
<dbReference type="Proteomes" id="UP000246018">
    <property type="component" value="Unassembled WGS sequence"/>
</dbReference>
<dbReference type="RefSeq" id="WP_116574050.1">
    <property type="nucleotide sequence ID" value="NZ_QDGZ01000010.1"/>
</dbReference>
<dbReference type="InterPro" id="IPR036625">
    <property type="entry name" value="E3-bd_dom_sf"/>
</dbReference>
<protein>
    <recommendedName>
        <fullName evidence="6">Lsr2 family protein</fullName>
    </recommendedName>
</protein>
<dbReference type="GO" id="GO:0016746">
    <property type="term" value="F:acyltransferase activity"/>
    <property type="evidence" value="ECO:0007669"/>
    <property type="project" value="InterPro"/>
</dbReference>
<keyword evidence="5" id="KW-1185">Reference proteome</keyword>
<proteinExistence type="predicted"/>
<sequence>MAKTTITHITDDLDGSKDAQEVSFSYQGTDYTIDLGKKNIAAFEKALKPYISAATKVPKGAARSGRSAKPKSANQNLAAVRAWAKSAGLEVSDRGRIPKSVLEQYEAAQGSR</sequence>
<accession>A0A2T8F5Y0</accession>
<evidence type="ECO:0000313" key="4">
    <source>
        <dbReference type="EMBL" id="PVG81124.1"/>
    </source>
</evidence>
<name>A0A2T8F5Y0_9ACTN</name>
<dbReference type="Gene3D" id="3.30.60.230">
    <property type="entry name" value="Lsr2, dimerization domain"/>
    <property type="match status" value="1"/>
</dbReference>
<dbReference type="AlphaFoldDB" id="A0A2T8F5Y0"/>
<evidence type="ECO:0000256" key="1">
    <source>
        <dbReference type="ARBA" id="ARBA00023125"/>
    </source>
</evidence>
<dbReference type="InterPro" id="IPR042261">
    <property type="entry name" value="Lsr2-like_dimerization"/>
</dbReference>
<keyword evidence="1" id="KW-0238">DNA-binding</keyword>
<dbReference type="OrthoDB" id="4113332at2"/>
<dbReference type="InterPro" id="IPR055370">
    <property type="entry name" value="Lsr2_DNA-bd"/>
</dbReference>
<dbReference type="GO" id="GO:0003677">
    <property type="term" value="F:DNA binding"/>
    <property type="evidence" value="ECO:0007669"/>
    <property type="project" value="UniProtKB-KW"/>
</dbReference>
<evidence type="ECO:0000259" key="3">
    <source>
        <dbReference type="Pfam" id="PF23359"/>
    </source>
</evidence>
<evidence type="ECO:0000313" key="5">
    <source>
        <dbReference type="Proteomes" id="UP000246018"/>
    </source>
</evidence>
<dbReference type="EMBL" id="QDGZ01000010">
    <property type="protein sequence ID" value="PVG81124.1"/>
    <property type="molecule type" value="Genomic_DNA"/>
</dbReference>
<feature type="domain" description="Lsr2 DNA-binding" evidence="3">
    <location>
        <begin position="74"/>
        <end position="108"/>
    </location>
</feature>
<dbReference type="Gene3D" id="4.10.320.10">
    <property type="entry name" value="E3-binding domain"/>
    <property type="match status" value="1"/>
</dbReference>
<dbReference type="Pfam" id="PF23359">
    <property type="entry name" value="Lsr2_DNA-bd"/>
    <property type="match status" value="1"/>
</dbReference>
<gene>
    <name evidence="4" type="ORF">DDE18_20160</name>
</gene>
<dbReference type="InterPro" id="IPR024412">
    <property type="entry name" value="Lsr2_dim_dom"/>
</dbReference>
<comment type="caution">
    <text evidence="4">The sequence shown here is derived from an EMBL/GenBank/DDBJ whole genome shotgun (WGS) entry which is preliminary data.</text>
</comment>
<evidence type="ECO:0008006" key="6">
    <source>
        <dbReference type="Google" id="ProtNLM"/>
    </source>
</evidence>
<feature type="domain" description="Lsr2 dimerization" evidence="2">
    <location>
        <begin position="1"/>
        <end position="57"/>
    </location>
</feature>
<evidence type="ECO:0000259" key="2">
    <source>
        <dbReference type="Pfam" id="PF11774"/>
    </source>
</evidence>
<organism evidence="4 5">
    <name type="scientific">Nocardioides gansuensis</name>
    <dbReference type="NCBI Taxonomy" id="2138300"/>
    <lineage>
        <taxon>Bacteria</taxon>
        <taxon>Bacillati</taxon>
        <taxon>Actinomycetota</taxon>
        <taxon>Actinomycetes</taxon>
        <taxon>Propionibacteriales</taxon>
        <taxon>Nocardioidaceae</taxon>
        <taxon>Nocardioides</taxon>
    </lineage>
</organism>